<dbReference type="InterPro" id="IPR034746">
    <property type="entry name" value="POTRA"/>
</dbReference>
<proteinExistence type="predicted"/>
<reference evidence="11 12" key="1">
    <citation type="submission" date="2017-11" db="EMBL/GenBank/DDBJ databases">
        <title>Streptomyces carmine sp. nov., a novel actinomycete isolated from Sophora alopecuroides in Xinjiang, China.</title>
        <authorList>
            <person name="Wang Y."/>
            <person name="Luo X."/>
            <person name="Wan C."/>
            <person name="Zhang L."/>
        </authorList>
    </citation>
    <scope>NUCLEOTIDE SEQUENCE [LARGE SCALE GENOMIC DNA]</scope>
    <source>
        <strain evidence="11 12">TRM SA0054</strain>
    </source>
</reference>
<evidence type="ECO:0000256" key="1">
    <source>
        <dbReference type="ARBA" id="ARBA00004370"/>
    </source>
</evidence>
<dbReference type="InterPro" id="IPR005548">
    <property type="entry name" value="Cell_div_FtsQ/DivIB_C"/>
</dbReference>
<evidence type="ECO:0000256" key="7">
    <source>
        <dbReference type="ARBA" id="ARBA00023306"/>
    </source>
</evidence>
<keyword evidence="3 11" id="KW-0132">Cell division</keyword>
<evidence type="ECO:0000313" key="12">
    <source>
        <dbReference type="Proteomes" id="UP000230407"/>
    </source>
</evidence>
<dbReference type="EMBL" id="PGGW01000019">
    <property type="protein sequence ID" value="PJE98603.1"/>
    <property type="molecule type" value="Genomic_DNA"/>
</dbReference>
<evidence type="ECO:0000256" key="9">
    <source>
        <dbReference type="SAM" id="Phobius"/>
    </source>
</evidence>
<sequence length="283" mass="30150">MSATEPPAAGRGRRGPGRGGTGPGPRPAAPGPRRRRRALLVLSLAPALLLGGLALWLLYGSAWLRVEEVTVGGERVLTRRQVLDAADVPLGEPLVSVDPGAVERRLLERLPRIRSVEVSRSWPHGVELTVTERRAVLVMVRNAENTGNAGNAEKTEGDGKYVEVDEEGVPFGTAAERPAGVPLLVLDLGDSPSRHRFGPGRMRREAAEAVTALPGGVRRDTRTVRVRSFDSITLELTDGRTVLWGSAEHGARKAESLTLLMKAAEGADRFDVRVPGAPAVSGS</sequence>
<keyword evidence="7" id="KW-0131">Cell cycle</keyword>
<dbReference type="AlphaFoldDB" id="A0A2M8M324"/>
<feature type="compositionally biased region" description="Low complexity" evidence="8">
    <location>
        <begin position="1"/>
        <end position="10"/>
    </location>
</feature>
<evidence type="ECO:0000256" key="2">
    <source>
        <dbReference type="ARBA" id="ARBA00022475"/>
    </source>
</evidence>
<evidence type="ECO:0000256" key="3">
    <source>
        <dbReference type="ARBA" id="ARBA00022618"/>
    </source>
</evidence>
<dbReference type="PROSITE" id="PS51779">
    <property type="entry name" value="POTRA"/>
    <property type="match status" value="1"/>
</dbReference>
<accession>A0A2M8M324</accession>
<comment type="subcellular location">
    <subcellularLocation>
        <location evidence="1">Membrane</location>
    </subcellularLocation>
</comment>
<evidence type="ECO:0000256" key="6">
    <source>
        <dbReference type="ARBA" id="ARBA00023136"/>
    </source>
</evidence>
<dbReference type="PANTHER" id="PTHR37820">
    <property type="entry name" value="CELL DIVISION PROTEIN DIVIB"/>
    <property type="match status" value="1"/>
</dbReference>
<dbReference type="Gene3D" id="3.10.20.310">
    <property type="entry name" value="membrane protein fhac"/>
    <property type="match status" value="1"/>
</dbReference>
<keyword evidence="2" id="KW-1003">Cell membrane</keyword>
<dbReference type="PANTHER" id="PTHR37820:SF1">
    <property type="entry name" value="CELL DIVISION PROTEIN FTSQ"/>
    <property type="match status" value="1"/>
</dbReference>
<evidence type="ECO:0000313" key="11">
    <source>
        <dbReference type="EMBL" id="PJE98603.1"/>
    </source>
</evidence>
<dbReference type="Pfam" id="PF08478">
    <property type="entry name" value="POTRA_1"/>
    <property type="match status" value="1"/>
</dbReference>
<evidence type="ECO:0000259" key="10">
    <source>
        <dbReference type="PROSITE" id="PS51779"/>
    </source>
</evidence>
<keyword evidence="6 9" id="KW-0472">Membrane</keyword>
<name>A0A2M8M324_9ACTN</name>
<feature type="domain" description="POTRA" evidence="10">
    <location>
        <begin position="64"/>
        <end position="133"/>
    </location>
</feature>
<feature type="transmembrane region" description="Helical" evidence="9">
    <location>
        <begin position="38"/>
        <end position="59"/>
    </location>
</feature>
<protein>
    <submittedName>
        <fullName evidence="11">Cell division protein FtsQ</fullName>
    </submittedName>
</protein>
<dbReference type="InterPro" id="IPR050487">
    <property type="entry name" value="FtsQ_DivIB"/>
</dbReference>
<evidence type="ECO:0000256" key="4">
    <source>
        <dbReference type="ARBA" id="ARBA00022692"/>
    </source>
</evidence>
<dbReference type="Pfam" id="PF03799">
    <property type="entry name" value="FtsQ_DivIB_C"/>
    <property type="match status" value="1"/>
</dbReference>
<evidence type="ECO:0000256" key="8">
    <source>
        <dbReference type="SAM" id="MobiDB-lite"/>
    </source>
</evidence>
<dbReference type="GO" id="GO:0005886">
    <property type="term" value="C:plasma membrane"/>
    <property type="evidence" value="ECO:0007669"/>
    <property type="project" value="TreeGrafter"/>
</dbReference>
<dbReference type="InterPro" id="IPR013685">
    <property type="entry name" value="POTRA_FtsQ_type"/>
</dbReference>
<dbReference type="Proteomes" id="UP000230407">
    <property type="component" value="Unassembled WGS sequence"/>
</dbReference>
<feature type="region of interest" description="Disordered" evidence="8">
    <location>
        <begin position="1"/>
        <end position="32"/>
    </location>
</feature>
<organism evidence="11 12">
    <name type="scientific">Streptomyces carminius</name>
    <dbReference type="NCBI Taxonomy" id="2665496"/>
    <lineage>
        <taxon>Bacteria</taxon>
        <taxon>Bacillati</taxon>
        <taxon>Actinomycetota</taxon>
        <taxon>Actinomycetes</taxon>
        <taxon>Kitasatosporales</taxon>
        <taxon>Streptomycetaceae</taxon>
        <taxon>Streptomyces</taxon>
    </lineage>
</organism>
<keyword evidence="5 9" id="KW-1133">Transmembrane helix</keyword>
<gene>
    <name evidence="11" type="ORF">CUT44_07445</name>
</gene>
<comment type="caution">
    <text evidence="11">The sequence shown here is derived from an EMBL/GenBank/DDBJ whole genome shotgun (WGS) entry which is preliminary data.</text>
</comment>
<keyword evidence="4 9" id="KW-0812">Transmembrane</keyword>
<dbReference type="GO" id="GO:0051301">
    <property type="term" value="P:cell division"/>
    <property type="evidence" value="ECO:0007669"/>
    <property type="project" value="UniProtKB-KW"/>
</dbReference>
<evidence type="ECO:0000256" key="5">
    <source>
        <dbReference type="ARBA" id="ARBA00022989"/>
    </source>
</evidence>
<keyword evidence="12" id="KW-1185">Reference proteome</keyword>
<dbReference type="RefSeq" id="WP_100201441.1">
    <property type="nucleotide sequence ID" value="NZ_PGGW01000019.1"/>
</dbReference>